<dbReference type="InterPro" id="IPR025340">
    <property type="entry name" value="DUF4246"/>
</dbReference>
<accession>A0A9P8XRF2</accession>
<reference evidence="3" key="1">
    <citation type="journal article" date="2021" name="Nat. Commun.">
        <title>Genetic determinants of endophytism in the Arabidopsis root mycobiome.</title>
        <authorList>
            <person name="Mesny F."/>
            <person name="Miyauchi S."/>
            <person name="Thiergart T."/>
            <person name="Pickel B."/>
            <person name="Atanasova L."/>
            <person name="Karlsson M."/>
            <person name="Huettel B."/>
            <person name="Barry K.W."/>
            <person name="Haridas S."/>
            <person name="Chen C."/>
            <person name="Bauer D."/>
            <person name="Andreopoulos W."/>
            <person name="Pangilinan J."/>
            <person name="LaButti K."/>
            <person name="Riley R."/>
            <person name="Lipzen A."/>
            <person name="Clum A."/>
            <person name="Drula E."/>
            <person name="Henrissat B."/>
            <person name="Kohler A."/>
            <person name="Grigoriev I.V."/>
            <person name="Martin F.M."/>
            <person name="Hacquard S."/>
        </authorList>
    </citation>
    <scope>NUCLEOTIDE SEQUENCE</scope>
    <source>
        <strain evidence="3">MPI-CAGE-CH-0230</strain>
    </source>
</reference>
<dbReference type="EMBL" id="JAGTJQ010000018">
    <property type="protein sequence ID" value="KAH7009348.1"/>
    <property type="molecule type" value="Genomic_DNA"/>
</dbReference>
<sequence length="739" mass="83658">MENSSDGPLRVPGMGDIPLDKGLPITDRFAHGFCEWEQVPTVTQREFTMVAVMNDLTDKPDWQTGIFRQERVDHWRGDIFAARPLMSDRAWEWCVSELRDKAGYYSTHGFIHVLDTGSRVCKSDALVSPKLLAEIRGACQSLLPTQAEGQSCTNGVVSLIDPSLYPLVWGRSLIRDDGGHSTVTQAPAHEDKRTGIGNVQERMDTALRGAYPEPWHYAFEEEDRSEYSAYFWSYRHQWLPAEIEFSEAEGTAMRFTSYINGLDQDNKTLDRPLAELVSACIAPWNDCLIEGRAGWDEDWDYLPESPALGWAPPGNVRPQRGRTPCRIITYGPQWDNEAPEWIALFDQHRRKRVAKYMALKAEIEMIKSQKPPRDADAGSKKKHKLRLAVAEWALAHNKDQEVVGLEQLPEPTAEQWTMAKEYLERPEPGTDAPVVLPESWERSAGILLGRKTRRLIRLKHPEPGTAFSYEEWKNGTHGGKAIVDMVTDRPIRPDKPPASTPHEPYTISLEDKFRSQGLQVIVRADSITLDAGREKVAEFVGSSWSLAGQPNEHVVAIALLAYDVDNVTDVRVSFRQQTDIRENTYNYGQGGLHQEAATFSVFKMPAHTWFKASLEKALCDIFGFDEAEIAGHTPTFPMEMQELGSVALAKGRLIAFPNTMEHRIGPFSLQDESKKVGHVRWITLMLVDPHYRICSTRNVPSQQGDFSREEAAGYKRDMEKEHALADFARYREIGKFFFA</sequence>
<dbReference type="InterPro" id="IPR049192">
    <property type="entry name" value="DUF4246_C"/>
</dbReference>
<dbReference type="OrthoDB" id="415532at2759"/>
<protein>
    <submittedName>
        <fullName evidence="3">Uncharacterized protein</fullName>
    </submittedName>
</protein>
<evidence type="ECO:0000313" key="3">
    <source>
        <dbReference type="EMBL" id="KAH7009348.1"/>
    </source>
</evidence>
<evidence type="ECO:0000259" key="1">
    <source>
        <dbReference type="Pfam" id="PF14033"/>
    </source>
</evidence>
<dbReference type="InterPro" id="IPR049207">
    <property type="entry name" value="DUF4246_N"/>
</dbReference>
<dbReference type="Pfam" id="PF21666">
    <property type="entry name" value="DUF4246_N"/>
    <property type="match status" value="1"/>
</dbReference>
<dbReference type="PANTHER" id="PTHR33119">
    <property type="entry name" value="IFI3P"/>
    <property type="match status" value="1"/>
</dbReference>
<gene>
    <name evidence="3" type="ORF">B0I36DRAFT_300409</name>
</gene>
<dbReference type="Pfam" id="PF14033">
    <property type="entry name" value="DUF4246"/>
    <property type="match status" value="1"/>
</dbReference>
<evidence type="ECO:0000313" key="4">
    <source>
        <dbReference type="Proteomes" id="UP000756346"/>
    </source>
</evidence>
<proteinExistence type="predicted"/>
<dbReference type="Proteomes" id="UP000756346">
    <property type="component" value="Unassembled WGS sequence"/>
</dbReference>
<feature type="domain" description="DUF4246" evidence="2">
    <location>
        <begin position="11"/>
        <end position="76"/>
    </location>
</feature>
<name>A0A9P8XRF2_9PEZI</name>
<dbReference type="RefSeq" id="XP_046003976.1">
    <property type="nucleotide sequence ID" value="XM_046152022.1"/>
</dbReference>
<dbReference type="AlphaFoldDB" id="A0A9P8XRF2"/>
<comment type="caution">
    <text evidence="3">The sequence shown here is derived from an EMBL/GenBank/DDBJ whole genome shotgun (WGS) entry which is preliminary data.</text>
</comment>
<evidence type="ECO:0000259" key="2">
    <source>
        <dbReference type="Pfam" id="PF21666"/>
    </source>
</evidence>
<organism evidence="3 4">
    <name type="scientific">Microdochium trichocladiopsis</name>
    <dbReference type="NCBI Taxonomy" id="1682393"/>
    <lineage>
        <taxon>Eukaryota</taxon>
        <taxon>Fungi</taxon>
        <taxon>Dikarya</taxon>
        <taxon>Ascomycota</taxon>
        <taxon>Pezizomycotina</taxon>
        <taxon>Sordariomycetes</taxon>
        <taxon>Xylariomycetidae</taxon>
        <taxon>Xylariales</taxon>
        <taxon>Microdochiaceae</taxon>
        <taxon>Microdochium</taxon>
    </lineage>
</organism>
<feature type="domain" description="DUF4246" evidence="1">
    <location>
        <begin position="89"/>
        <end position="709"/>
    </location>
</feature>
<keyword evidence="4" id="KW-1185">Reference proteome</keyword>
<dbReference type="GeneID" id="70181568"/>
<dbReference type="PANTHER" id="PTHR33119:SF1">
    <property type="entry name" value="FE2OG DIOXYGENASE DOMAIN-CONTAINING PROTEIN"/>
    <property type="match status" value="1"/>
</dbReference>